<name>A0A7X5R0B2_9MICO</name>
<dbReference type="EMBL" id="JAAMOX010000001">
    <property type="protein sequence ID" value="NIH53310.1"/>
    <property type="molecule type" value="Genomic_DNA"/>
</dbReference>
<evidence type="ECO:0008006" key="3">
    <source>
        <dbReference type="Google" id="ProtNLM"/>
    </source>
</evidence>
<proteinExistence type="predicted"/>
<sequence length="187" mass="20148">MQPTSRPAPSHRAALPPLFTSFSREVLGPSGHTVADPVAEPESAEYGAVRLVLNARPTLFRVAKTTPTKVGQFVTVWARSEEGPIRPFDQTDGITTLIVLVATPRSTERGLFVFPAAALIARGVFAQGGTGGKRAFRMYPPWTATTNASGLTAQRWQAAYFVSLWPESEHSLGSKADTSRLSQLILA</sequence>
<reference evidence="1 2" key="1">
    <citation type="submission" date="2020-02" db="EMBL/GenBank/DDBJ databases">
        <title>Sequencing the genomes of 1000 actinobacteria strains.</title>
        <authorList>
            <person name="Klenk H.-P."/>
        </authorList>
    </citation>
    <scope>NUCLEOTIDE SEQUENCE [LARGE SCALE GENOMIC DNA]</scope>
    <source>
        <strain evidence="1 2">DSM 27960</strain>
    </source>
</reference>
<dbReference type="InterPro" id="IPR011235">
    <property type="entry name" value="MepB-like"/>
</dbReference>
<dbReference type="Proteomes" id="UP000541033">
    <property type="component" value="Unassembled WGS sequence"/>
</dbReference>
<keyword evidence="2" id="KW-1185">Reference proteome</keyword>
<dbReference type="Gene3D" id="3.40.1350.140">
    <property type="entry name" value="MepB-like"/>
    <property type="match status" value="1"/>
</dbReference>
<dbReference type="InterPro" id="IPR038231">
    <property type="entry name" value="MepB-like_sf"/>
</dbReference>
<organism evidence="1 2">
    <name type="scientific">Lysinibacter cavernae</name>
    <dbReference type="NCBI Taxonomy" id="1640652"/>
    <lineage>
        <taxon>Bacteria</taxon>
        <taxon>Bacillati</taxon>
        <taxon>Actinomycetota</taxon>
        <taxon>Actinomycetes</taxon>
        <taxon>Micrococcales</taxon>
        <taxon>Microbacteriaceae</taxon>
        <taxon>Lysinibacter</taxon>
    </lineage>
</organism>
<evidence type="ECO:0000313" key="2">
    <source>
        <dbReference type="Proteomes" id="UP000541033"/>
    </source>
</evidence>
<accession>A0A7X5R0B2</accession>
<dbReference type="Pfam" id="PF08877">
    <property type="entry name" value="MepB-like"/>
    <property type="match status" value="1"/>
</dbReference>
<evidence type="ECO:0000313" key="1">
    <source>
        <dbReference type="EMBL" id="NIH53310.1"/>
    </source>
</evidence>
<dbReference type="RefSeq" id="WP_167148819.1">
    <property type="nucleotide sequence ID" value="NZ_JAAMOX010000001.1"/>
</dbReference>
<comment type="caution">
    <text evidence="1">The sequence shown here is derived from an EMBL/GenBank/DDBJ whole genome shotgun (WGS) entry which is preliminary data.</text>
</comment>
<protein>
    <recommendedName>
        <fullName evidence="3">MepB domain containing protein</fullName>
    </recommendedName>
</protein>
<dbReference type="AlphaFoldDB" id="A0A7X5R0B2"/>
<gene>
    <name evidence="1" type="ORF">FHX76_001178</name>
</gene>